<proteinExistence type="predicted"/>
<name>A0A1G6MAQ1_9PSEU</name>
<dbReference type="Proteomes" id="UP000199501">
    <property type="component" value="Unassembled WGS sequence"/>
</dbReference>
<evidence type="ECO:0000313" key="1">
    <source>
        <dbReference type="EMBL" id="SDC52540.1"/>
    </source>
</evidence>
<sequence length="1088" mass="116316">MPLSARRLLRDLDQLPHPARQRTLAATACDLDADDLRVLLDGLHAGDSFARTVGLRIAVVAGDVGHVERCLAGPETALRGHAVGAAVRLGVPAVAAQVDTFPAAVRRKLYGAVRGLRRTELADPLLPRVRARFGDAEAVAVLPACSGPVVAAALPELSYAVGSWGALAHRHPVVVLDHIEAELDSTPRARWPEMGFRLGQVLGAVAAAAPDRVLAVLERTEGLGMPSAVAGVLARHDAARLLRVLLDPRRVGPLPTGRALWRALLGCADADLAALGRVLRGDQVPGFLRVLPPARRAAVYAGVLGERDLVSANVPFSVLDELPRAARAAEAERLLALRGVADDPKARLAVAARTAWAKAAPVLAEATRRSTADERAEAYPLAIAAAAGTRDPDSFGTFLASLTRLRNEQEPVRAAALTALAEAPPWLIRDADVPVVIGLVTDATEARDRSWLSDHAIRTLSTRLIREGAVSRRQALVDGGVAALERLGETAAWLDLHRLNHALPRGAEHEVFAALRPRIDAEARQGRFVVALSLAAGLGKRAWDMPELQAFVDRARRAKDDRTVGQAIGLWLAAPATRGERVEQVLRADPSTITFHAVRKVIARHRTDLLDNVFSGPLHGRFLRRGVRHIPFFHGCFHAWLPRQNARYVRLLADFARNKSVPLHERVAATRTLRGVPGSAAALRQLVRAEEVSIAESAMAALAWTDEPADVLPDLIAWANTDRARVAVYAVGRCARFVMPEPLGRMLEPLLTSQKVTSRKEAVRLAVEHRVPGAAAVAAGVFRAPSQHRDVRRAVVSACRLLLDEPVAWEILAEATTDERAVATAVVETARDAVPERHRARYAELVRAVAASTDPDTALRGLSVLPVWSRWDTGGPGVLVDLVTDLAMTATWRQAVWALAAHAGTTDDPAPLLAAARGLLAAGETGGPDRDLPARQRLLELVRVVADAAVAGPGRPLAVALSDLLTDVEDYRDAAVTLALAAAPVERADPAPLLAAHALAVTPVLRWRASRALRTRLREVVHRLPQDDLPALAHALAADAPAFALAVAQVAGTAGGWTAPLRDVLAGLRAHPDQDVRRAALDTFTVAE</sequence>
<dbReference type="AlphaFoldDB" id="A0A1G6MAQ1"/>
<gene>
    <name evidence="1" type="ORF">SAMN05216174_102453</name>
</gene>
<dbReference type="RefSeq" id="WP_091449191.1">
    <property type="nucleotide sequence ID" value="NZ_FMZZ01000002.1"/>
</dbReference>
<dbReference type="OrthoDB" id="3273854at2"/>
<protein>
    <submittedName>
        <fullName evidence="1">Uncharacterized protein</fullName>
    </submittedName>
</protein>
<dbReference type="EMBL" id="FMZZ01000002">
    <property type="protein sequence ID" value="SDC52540.1"/>
    <property type="molecule type" value="Genomic_DNA"/>
</dbReference>
<organism evidence="1 2">
    <name type="scientific">Actinokineospora iranica</name>
    <dbReference type="NCBI Taxonomy" id="1271860"/>
    <lineage>
        <taxon>Bacteria</taxon>
        <taxon>Bacillati</taxon>
        <taxon>Actinomycetota</taxon>
        <taxon>Actinomycetes</taxon>
        <taxon>Pseudonocardiales</taxon>
        <taxon>Pseudonocardiaceae</taxon>
        <taxon>Actinokineospora</taxon>
    </lineage>
</organism>
<keyword evidence="2" id="KW-1185">Reference proteome</keyword>
<accession>A0A1G6MAQ1</accession>
<dbReference type="STRING" id="1271860.SAMN05216174_102453"/>
<reference evidence="2" key="1">
    <citation type="submission" date="2016-10" db="EMBL/GenBank/DDBJ databases">
        <authorList>
            <person name="Varghese N."/>
            <person name="Submissions S."/>
        </authorList>
    </citation>
    <scope>NUCLEOTIDE SEQUENCE [LARGE SCALE GENOMIC DNA]</scope>
    <source>
        <strain evidence="2">IBRC-M 10403</strain>
    </source>
</reference>
<evidence type="ECO:0000313" key="2">
    <source>
        <dbReference type="Proteomes" id="UP000199501"/>
    </source>
</evidence>